<dbReference type="AlphaFoldDB" id="A0A0M9AHN9"/>
<dbReference type="RefSeq" id="WP_053768322.1">
    <property type="nucleotide sequence ID" value="NZ_LHCI01000106.1"/>
</dbReference>
<evidence type="ECO:0000256" key="3">
    <source>
        <dbReference type="ARBA" id="ARBA00022679"/>
    </source>
</evidence>
<gene>
    <name evidence="5" type="primary">glfT1</name>
    <name evidence="5" type="ORF">BVI061214_02049</name>
</gene>
<keyword evidence="3 5" id="KW-0808">Transferase</keyword>
<comment type="caution">
    <text evidence="5">The sequence shown here is derived from an EMBL/GenBank/DDBJ whole genome shotgun (WGS) entry which is preliminary data.</text>
</comment>
<protein>
    <submittedName>
        <fullName evidence="5">Galactofuranosyl transferase GlfT1</fullName>
        <ecNumber evidence="5">2.4.1.287</ecNumber>
    </submittedName>
</protein>
<proteinExistence type="inferred from homology"/>
<dbReference type="CDD" id="cd04185">
    <property type="entry name" value="GT_2_like_b"/>
    <property type="match status" value="1"/>
</dbReference>
<evidence type="ECO:0000313" key="5">
    <source>
        <dbReference type="EMBL" id="KOX90851.1"/>
    </source>
</evidence>
<dbReference type="GO" id="GO:0016757">
    <property type="term" value="F:glycosyltransferase activity"/>
    <property type="evidence" value="ECO:0007669"/>
    <property type="project" value="UniProtKB-KW"/>
</dbReference>
<evidence type="ECO:0000259" key="4">
    <source>
        <dbReference type="Pfam" id="PF00535"/>
    </source>
</evidence>
<dbReference type="EMBL" id="LHCI01000106">
    <property type="protein sequence ID" value="KOX90851.1"/>
    <property type="molecule type" value="Genomic_DNA"/>
</dbReference>
<dbReference type="SUPFAM" id="SSF53448">
    <property type="entry name" value="Nucleotide-diphospho-sugar transferases"/>
    <property type="match status" value="1"/>
</dbReference>
<dbReference type="EC" id="2.4.1.287" evidence="5"/>
<evidence type="ECO:0000256" key="2">
    <source>
        <dbReference type="ARBA" id="ARBA00022676"/>
    </source>
</evidence>
<name>A0A0M9AHN9_THEAQ</name>
<dbReference type="PANTHER" id="PTHR43179">
    <property type="entry name" value="RHAMNOSYLTRANSFERASE WBBL"/>
    <property type="match status" value="1"/>
</dbReference>
<accession>A0A0M9AHN9</accession>
<evidence type="ECO:0000256" key="1">
    <source>
        <dbReference type="ARBA" id="ARBA00006739"/>
    </source>
</evidence>
<dbReference type="InterPro" id="IPR029044">
    <property type="entry name" value="Nucleotide-diphossugar_trans"/>
</dbReference>
<dbReference type="PANTHER" id="PTHR43179:SF12">
    <property type="entry name" value="GALACTOFURANOSYLTRANSFERASE GLFT2"/>
    <property type="match status" value="1"/>
</dbReference>
<reference evidence="5 6" key="1">
    <citation type="submission" date="2015-07" db="EMBL/GenBank/DDBJ databases">
        <authorList>
            <person name="Noorani M."/>
        </authorList>
    </citation>
    <scope>NUCLEOTIDE SEQUENCE [LARGE SCALE GENOMIC DNA]</scope>
    <source>
        <strain evidence="6">ATCC 25104 / DSM 625 / JCM 10724 / NBRC 103206 / NCIMB 11243 / YT-1</strain>
    </source>
</reference>
<comment type="similarity">
    <text evidence="1">Belongs to the glycosyltransferase 2 family.</text>
</comment>
<sequence length="304" mass="35484">MSEKVCAVIVTYNRKDLLRECLNAVLSQTRPPDHVLVVDNASTDGTPEMLRAEFPQVEVLRLPENQGGAGGFHEGMKRAYEEGYEWIWVLDDDTIPEATTLFFLLEGAKRYNLDIASPIAVSYDDPEKLAFPLLNRGMLTYDWRSVLQNEPRLGQNLLFLGVLLNRHVVERVGLPDPRLFIRGDEVEYNRRILRAGLRTAILPWVRVRHPSFSGELFFLSGRRFAVVYSGSQFKDFYNFRNRMYIFRKHSRLWPVWALLEAIRHALFFLLLRRWDWPGFVFWAKAAYLGLRGRLIPYKDFAKEN</sequence>
<dbReference type="Gene3D" id="3.90.550.10">
    <property type="entry name" value="Spore Coat Polysaccharide Biosynthesis Protein SpsA, Chain A"/>
    <property type="match status" value="1"/>
</dbReference>
<dbReference type="InterPro" id="IPR001173">
    <property type="entry name" value="Glyco_trans_2-like"/>
</dbReference>
<organism evidence="5 6">
    <name type="scientific">Thermus aquaticus</name>
    <dbReference type="NCBI Taxonomy" id="271"/>
    <lineage>
        <taxon>Bacteria</taxon>
        <taxon>Thermotogati</taxon>
        <taxon>Deinococcota</taxon>
        <taxon>Deinococci</taxon>
        <taxon>Thermales</taxon>
        <taxon>Thermaceae</taxon>
        <taxon>Thermus</taxon>
    </lineage>
</organism>
<dbReference type="Proteomes" id="UP000037685">
    <property type="component" value="Unassembled WGS sequence"/>
</dbReference>
<dbReference type="Pfam" id="PF00535">
    <property type="entry name" value="Glycos_transf_2"/>
    <property type="match status" value="1"/>
</dbReference>
<feature type="domain" description="Glycosyltransferase 2-like" evidence="4">
    <location>
        <begin position="7"/>
        <end position="135"/>
    </location>
</feature>
<keyword evidence="2 5" id="KW-0328">Glycosyltransferase</keyword>
<evidence type="ECO:0000313" key="6">
    <source>
        <dbReference type="Proteomes" id="UP000037685"/>
    </source>
</evidence>
<dbReference type="PATRIC" id="fig|271.14.peg.2127"/>